<name>A0AAV8RMU5_ENSVE</name>
<comment type="caution">
    <text evidence="1">The sequence shown here is derived from an EMBL/GenBank/DDBJ whole genome shotgun (WGS) entry which is preliminary data.</text>
</comment>
<accession>A0AAV8RMU5</accession>
<evidence type="ECO:0000313" key="2">
    <source>
        <dbReference type="Proteomes" id="UP001222027"/>
    </source>
</evidence>
<dbReference type="Proteomes" id="UP001222027">
    <property type="component" value="Unassembled WGS sequence"/>
</dbReference>
<evidence type="ECO:0000313" key="1">
    <source>
        <dbReference type="EMBL" id="KAJ8504674.1"/>
    </source>
</evidence>
<keyword evidence="2" id="KW-1185">Reference proteome</keyword>
<proteinExistence type="predicted"/>
<gene>
    <name evidence="1" type="ORF">OPV22_005560</name>
</gene>
<reference evidence="1 2" key="1">
    <citation type="submission" date="2022-12" db="EMBL/GenBank/DDBJ databases">
        <title>Chromosome-scale assembly of the Ensete ventricosum genome.</title>
        <authorList>
            <person name="Dussert Y."/>
            <person name="Stocks J."/>
            <person name="Wendawek A."/>
            <person name="Woldeyes F."/>
            <person name="Nichols R.A."/>
            <person name="Borrell J.S."/>
        </authorList>
    </citation>
    <scope>NUCLEOTIDE SEQUENCE [LARGE SCALE GENOMIC DNA]</scope>
    <source>
        <strain evidence="2">cv. Maze</strain>
        <tissue evidence="1">Seeds</tissue>
    </source>
</reference>
<dbReference type="EMBL" id="JAQQAF010000002">
    <property type="protein sequence ID" value="KAJ8504674.1"/>
    <property type="molecule type" value="Genomic_DNA"/>
</dbReference>
<sequence>MIFGDEAAVVPPVALVDQRSWKERHWKTREPNILRWWTVLHLSQGNAHGLHGAVVPAPATFFLVSTAWPATFTISRFDVSQPFLFFYDCKKISLMEVAKIVLGDMASCHWQDAGGNHA</sequence>
<organism evidence="1 2">
    <name type="scientific">Ensete ventricosum</name>
    <name type="common">Abyssinian banana</name>
    <name type="synonym">Musa ensete</name>
    <dbReference type="NCBI Taxonomy" id="4639"/>
    <lineage>
        <taxon>Eukaryota</taxon>
        <taxon>Viridiplantae</taxon>
        <taxon>Streptophyta</taxon>
        <taxon>Embryophyta</taxon>
        <taxon>Tracheophyta</taxon>
        <taxon>Spermatophyta</taxon>
        <taxon>Magnoliopsida</taxon>
        <taxon>Liliopsida</taxon>
        <taxon>Zingiberales</taxon>
        <taxon>Musaceae</taxon>
        <taxon>Ensete</taxon>
    </lineage>
</organism>
<dbReference type="AlphaFoldDB" id="A0AAV8RMU5"/>
<protein>
    <submittedName>
        <fullName evidence="1">Uncharacterized protein</fullName>
    </submittedName>
</protein>